<accession>A0A7C4KLP4</accession>
<proteinExistence type="predicted"/>
<protein>
    <submittedName>
        <fullName evidence="1">Uncharacterized protein</fullName>
    </submittedName>
</protein>
<reference evidence="1" key="1">
    <citation type="journal article" date="2020" name="mSystems">
        <title>Genome- and Community-Level Interaction Insights into Carbon Utilization and Element Cycling Functions of Hydrothermarchaeota in Hydrothermal Sediment.</title>
        <authorList>
            <person name="Zhou Z."/>
            <person name="Liu Y."/>
            <person name="Xu W."/>
            <person name="Pan J."/>
            <person name="Luo Z.H."/>
            <person name="Li M."/>
        </authorList>
    </citation>
    <scope>NUCLEOTIDE SEQUENCE [LARGE SCALE GENOMIC DNA]</scope>
    <source>
        <strain evidence="1">SpSt-573</strain>
    </source>
</reference>
<dbReference type="PROSITE" id="PS51257">
    <property type="entry name" value="PROKAR_LIPOPROTEIN"/>
    <property type="match status" value="1"/>
</dbReference>
<comment type="caution">
    <text evidence="1">The sequence shown here is derived from an EMBL/GenBank/DDBJ whole genome shotgun (WGS) entry which is preliminary data.</text>
</comment>
<dbReference type="EMBL" id="DSYK01000703">
    <property type="protein sequence ID" value="HGS22971.1"/>
    <property type="molecule type" value="Genomic_DNA"/>
</dbReference>
<sequence>MMIKRIGKKILHGVWYIGLVAVLSGCRFPVELFFAPDSPPPSQINTAPLPSLQGGGQPLENIATLTPTPFPCAYAWAEQSLPDLTAEVQSALAAAGLNRVEALAVAYGENCVDTLNNQVVSFSVIETDFYFTAVVEDTGNREALGNLAYQLLSIVEQFPPGKAPGPNPGLFTVLFQDEKQNVQVRAKLVDAQAAKTRGLRGSALLDALQLAHQ</sequence>
<dbReference type="AlphaFoldDB" id="A0A7C4KLP4"/>
<organism evidence="1">
    <name type="scientific">Anaerolinea thermolimosa</name>
    <dbReference type="NCBI Taxonomy" id="229919"/>
    <lineage>
        <taxon>Bacteria</taxon>
        <taxon>Bacillati</taxon>
        <taxon>Chloroflexota</taxon>
        <taxon>Anaerolineae</taxon>
        <taxon>Anaerolineales</taxon>
        <taxon>Anaerolineaceae</taxon>
        <taxon>Anaerolinea</taxon>
    </lineage>
</organism>
<name>A0A7C4KLP4_9CHLR</name>
<evidence type="ECO:0000313" key="1">
    <source>
        <dbReference type="EMBL" id="HGS22971.1"/>
    </source>
</evidence>
<gene>
    <name evidence="1" type="ORF">ENT37_14045</name>
</gene>